<dbReference type="PANTHER" id="PTHR10013">
    <property type="entry name" value="GENERAL VESICULAR TRANSPORT FACTOR P115"/>
    <property type="match status" value="1"/>
</dbReference>
<dbReference type="Pfam" id="PF18770">
    <property type="entry name" value="Arm_vescicular"/>
    <property type="match status" value="1"/>
</dbReference>
<dbReference type="InterPro" id="IPR024095">
    <property type="entry name" value="Vesicle_P115"/>
</dbReference>
<dbReference type="InterPro" id="IPR016024">
    <property type="entry name" value="ARM-type_fold"/>
</dbReference>
<keyword evidence="7" id="KW-1185">Reference proteome</keyword>
<dbReference type="GO" id="GO:0045056">
    <property type="term" value="P:transcytosis"/>
    <property type="evidence" value="ECO:0007669"/>
    <property type="project" value="TreeGrafter"/>
</dbReference>
<dbReference type="AlphaFoldDB" id="A0A6G0YNH5"/>
<dbReference type="Proteomes" id="UP000478052">
    <property type="component" value="Unassembled WGS sequence"/>
</dbReference>
<accession>A0A6G0YNH5</accession>
<dbReference type="PANTHER" id="PTHR10013:SF0">
    <property type="entry name" value="GENERAL VESICULAR TRANSPORT FACTOR P115"/>
    <property type="match status" value="1"/>
</dbReference>
<protein>
    <submittedName>
        <fullName evidence="6">General vesicular transport factor p115</fullName>
    </submittedName>
</protein>
<comment type="subcellular location">
    <subcellularLocation>
        <location evidence="1">Golgi apparatus</location>
    </subcellularLocation>
</comment>
<keyword evidence="2" id="KW-0333">Golgi apparatus</keyword>
<comment type="caution">
    <text evidence="6">The sequence shown here is derived from an EMBL/GenBank/DDBJ whole genome shotgun (WGS) entry which is preliminary data.</text>
</comment>
<dbReference type="InterPro" id="IPR006953">
    <property type="entry name" value="Vesicle_Uso1_P115_head"/>
</dbReference>
<dbReference type="Pfam" id="PF04869">
    <property type="entry name" value="Uso1_p115_head"/>
    <property type="match status" value="1"/>
</dbReference>
<evidence type="ECO:0000256" key="4">
    <source>
        <dbReference type="SAM" id="Coils"/>
    </source>
</evidence>
<organism evidence="6 7">
    <name type="scientific">Aphis craccivora</name>
    <name type="common">Cowpea aphid</name>
    <dbReference type="NCBI Taxonomy" id="307492"/>
    <lineage>
        <taxon>Eukaryota</taxon>
        <taxon>Metazoa</taxon>
        <taxon>Ecdysozoa</taxon>
        <taxon>Arthropoda</taxon>
        <taxon>Hexapoda</taxon>
        <taxon>Insecta</taxon>
        <taxon>Pterygota</taxon>
        <taxon>Neoptera</taxon>
        <taxon>Paraneoptera</taxon>
        <taxon>Hemiptera</taxon>
        <taxon>Sternorrhyncha</taxon>
        <taxon>Aphidomorpha</taxon>
        <taxon>Aphidoidea</taxon>
        <taxon>Aphididae</taxon>
        <taxon>Aphidini</taxon>
        <taxon>Aphis</taxon>
        <taxon>Aphis</taxon>
    </lineage>
</organism>
<evidence type="ECO:0000256" key="1">
    <source>
        <dbReference type="ARBA" id="ARBA00004555"/>
    </source>
</evidence>
<dbReference type="InterPro" id="IPR011989">
    <property type="entry name" value="ARM-like"/>
</dbReference>
<evidence type="ECO:0000256" key="2">
    <source>
        <dbReference type="ARBA" id="ARBA00023034"/>
    </source>
</evidence>
<evidence type="ECO:0000313" key="6">
    <source>
        <dbReference type="EMBL" id="KAF0758907.1"/>
    </source>
</evidence>
<evidence type="ECO:0000256" key="3">
    <source>
        <dbReference type="ARBA" id="ARBA00023054"/>
    </source>
</evidence>
<dbReference type="GO" id="GO:0048280">
    <property type="term" value="P:vesicle fusion with Golgi apparatus"/>
    <property type="evidence" value="ECO:0007669"/>
    <property type="project" value="InterPro"/>
</dbReference>
<dbReference type="InterPro" id="IPR041209">
    <property type="entry name" value="P115_Arm_rpt"/>
</dbReference>
<sequence>MEYFKSGLKTVLGTPDVEDQPSGADIVERLVDRVQHSTLLADRRDACRALKALSRKYRIEVGAKGMDALCQVLQQDRADAEIASYALDTLRLIMHNEIYEEEEIPDVTAKDSHKLGERFTEIFIKKKENVGLVLDYLEEFDFHVRWPALQLLLLLLTNKAKDVQEMILVSPMGVSKLIDMLSDSREVIRNNVNAHNGPNVLKTKEKQPVPNSTCSTYLYDLRQQSVINYLYTNKLSDLFGPTASRYGALPNPPTRERSWFSSQSSVLLLTLLTKSNANIQKILAFENAFDRLFDVIQEEGNADGGIVVQDCLNLMLTLLRNNISTQNFFKEGNFISRILPLLQLPTVDEWPIQRINNVHSVLQIIRTLVSPTNPAQATSSCQQAMYTSGILKAICDLLIANGVPRNPLTEAIYTVAELIRGHNDNQLFLESVKSFESPPKDILLLLLCTMLSDKQPFDMRCAVLYVFQCYLYRNDFGKMKIVQKLLPLEKEVTETCISNLLCRGLFNKEPLNSWFSAVVLSHALIDNPEGKEKLLNVKLSSSDNNPPTLLQQIVSSIQTNDKAQFKIGYLMFLSTWFAHCSLAVESFLKINTGIPYFITQTNRLENEEIEEIVSGLSTFVMGICLSFNPDTVENFKKDSLRHLITKRIGVETFVDKLNDVSRNESYTRASKHPQPTAQNSNGLLLDYEFCKLFKMLEGMIMRALNTLPGQDDSEKLVTNQKLIEELNTTVDSLKNELSEKTNRIEELCRLANDFRDDTDRIKTELFRLQENHMSLIQAYQMKENELESYRRLLEMHGIWLLQKNLS</sequence>
<dbReference type="OrthoDB" id="198977at2759"/>
<feature type="domain" description="Vesicle tethering protein Uso1/P115-like head" evidence="5">
    <location>
        <begin position="443"/>
        <end position="704"/>
    </location>
</feature>
<gene>
    <name evidence="6" type="ORF">FWK35_00011384</name>
</gene>
<dbReference type="GO" id="GO:0000139">
    <property type="term" value="C:Golgi membrane"/>
    <property type="evidence" value="ECO:0007669"/>
    <property type="project" value="InterPro"/>
</dbReference>
<name>A0A6G0YNH5_APHCR</name>
<dbReference type="SUPFAM" id="SSF48371">
    <property type="entry name" value="ARM repeat"/>
    <property type="match status" value="1"/>
</dbReference>
<dbReference type="GO" id="GO:0005783">
    <property type="term" value="C:endoplasmic reticulum"/>
    <property type="evidence" value="ECO:0007669"/>
    <property type="project" value="TreeGrafter"/>
</dbReference>
<dbReference type="EMBL" id="VUJU01003163">
    <property type="protein sequence ID" value="KAF0758907.1"/>
    <property type="molecule type" value="Genomic_DNA"/>
</dbReference>
<feature type="coiled-coil region" evidence="4">
    <location>
        <begin position="716"/>
        <end position="750"/>
    </location>
</feature>
<dbReference type="GO" id="GO:0006886">
    <property type="term" value="P:intracellular protein transport"/>
    <property type="evidence" value="ECO:0007669"/>
    <property type="project" value="InterPro"/>
</dbReference>
<evidence type="ECO:0000313" key="7">
    <source>
        <dbReference type="Proteomes" id="UP000478052"/>
    </source>
</evidence>
<keyword evidence="3 4" id="KW-0175">Coiled coil</keyword>
<dbReference type="GO" id="GO:0005795">
    <property type="term" value="C:Golgi stack"/>
    <property type="evidence" value="ECO:0007669"/>
    <property type="project" value="TreeGrafter"/>
</dbReference>
<evidence type="ECO:0000259" key="5">
    <source>
        <dbReference type="Pfam" id="PF04869"/>
    </source>
</evidence>
<dbReference type="GO" id="GO:0048211">
    <property type="term" value="P:Golgi vesicle docking"/>
    <property type="evidence" value="ECO:0007669"/>
    <property type="project" value="TreeGrafter"/>
</dbReference>
<reference evidence="6 7" key="1">
    <citation type="submission" date="2019-08" db="EMBL/GenBank/DDBJ databases">
        <title>Whole genome of Aphis craccivora.</title>
        <authorList>
            <person name="Voronova N.V."/>
            <person name="Shulinski R.S."/>
            <person name="Bandarenka Y.V."/>
            <person name="Zhorov D.G."/>
            <person name="Warner D."/>
        </authorList>
    </citation>
    <scope>NUCLEOTIDE SEQUENCE [LARGE SCALE GENOMIC DNA]</scope>
    <source>
        <strain evidence="6">180601</strain>
        <tissue evidence="6">Whole Body</tissue>
    </source>
</reference>
<proteinExistence type="predicted"/>
<dbReference type="Gene3D" id="1.25.10.10">
    <property type="entry name" value="Leucine-rich Repeat Variant"/>
    <property type="match status" value="1"/>
</dbReference>
<dbReference type="GO" id="GO:0006888">
    <property type="term" value="P:endoplasmic reticulum to Golgi vesicle-mediated transport"/>
    <property type="evidence" value="ECO:0007669"/>
    <property type="project" value="TreeGrafter"/>
</dbReference>
<dbReference type="GO" id="GO:0012507">
    <property type="term" value="C:ER to Golgi transport vesicle membrane"/>
    <property type="evidence" value="ECO:0007669"/>
    <property type="project" value="TreeGrafter"/>
</dbReference>